<evidence type="ECO:0000256" key="1">
    <source>
        <dbReference type="ARBA" id="ARBA00004141"/>
    </source>
</evidence>
<comment type="similarity">
    <text evidence="2 12">Belongs to the two pore domain potassium channel (TC 1.A.1.8) family.</text>
</comment>
<keyword evidence="3 12" id="KW-0813">Transport</keyword>
<dbReference type="InterPro" id="IPR013099">
    <property type="entry name" value="K_chnl_dom"/>
</dbReference>
<comment type="subcellular location">
    <subcellularLocation>
        <location evidence="1">Membrane</location>
        <topology evidence="1">Multi-pass membrane protein</topology>
    </subcellularLocation>
</comment>
<feature type="domain" description="Potassium channel" evidence="15">
    <location>
        <begin position="282"/>
        <end position="348"/>
    </location>
</feature>
<evidence type="ECO:0000259" key="16">
    <source>
        <dbReference type="Pfam" id="PF23735"/>
    </source>
</evidence>
<feature type="compositionally biased region" description="Polar residues" evidence="13">
    <location>
        <begin position="86"/>
        <end position="95"/>
    </location>
</feature>
<evidence type="ECO:0000256" key="7">
    <source>
        <dbReference type="ARBA" id="ARBA00022958"/>
    </source>
</evidence>
<feature type="transmembrane region" description="Helical" evidence="14">
    <location>
        <begin position="435"/>
        <end position="459"/>
    </location>
</feature>
<gene>
    <name evidence="17" type="ORF">H671_1g1079</name>
</gene>
<evidence type="ECO:0000256" key="9">
    <source>
        <dbReference type="ARBA" id="ARBA00023065"/>
    </source>
</evidence>
<evidence type="ECO:0000259" key="15">
    <source>
        <dbReference type="Pfam" id="PF07885"/>
    </source>
</evidence>
<dbReference type="PANTHER" id="PTHR11003:SF340">
    <property type="entry name" value="POTASSIUM CHANNEL SUBFAMILY K MEMBER 17"/>
    <property type="match status" value="1"/>
</dbReference>
<evidence type="ECO:0000313" key="18">
    <source>
        <dbReference type="Proteomes" id="UP000030759"/>
    </source>
</evidence>
<keyword evidence="9 12" id="KW-0406">Ion transport</keyword>
<keyword evidence="10 14" id="KW-0472">Membrane</keyword>
<evidence type="ECO:0000313" key="17">
    <source>
        <dbReference type="EMBL" id="ERE91258.1"/>
    </source>
</evidence>
<dbReference type="PRINTS" id="PR01095">
    <property type="entry name" value="TASKCHANNEL"/>
</dbReference>
<keyword evidence="6" id="KW-0631">Potassium channel</keyword>
<keyword evidence="7" id="KW-0630">Potassium</keyword>
<dbReference type="GO" id="GO:0030322">
    <property type="term" value="P:stabilization of membrane potential"/>
    <property type="evidence" value="ECO:0007669"/>
    <property type="project" value="TreeGrafter"/>
</dbReference>
<organism evidence="17 18">
    <name type="scientific">Cricetulus griseus</name>
    <name type="common">Chinese hamster</name>
    <name type="synonym">Cricetulus barabensis griseus</name>
    <dbReference type="NCBI Taxonomy" id="10029"/>
    <lineage>
        <taxon>Eukaryota</taxon>
        <taxon>Metazoa</taxon>
        <taxon>Chordata</taxon>
        <taxon>Craniata</taxon>
        <taxon>Vertebrata</taxon>
        <taxon>Euteleostomi</taxon>
        <taxon>Mammalia</taxon>
        <taxon>Eutheria</taxon>
        <taxon>Euarchontoglires</taxon>
        <taxon>Glires</taxon>
        <taxon>Rodentia</taxon>
        <taxon>Myomorpha</taxon>
        <taxon>Muroidea</taxon>
        <taxon>Cricetidae</taxon>
        <taxon>Cricetinae</taxon>
        <taxon>Cricetulus</taxon>
    </lineage>
</organism>
<accession>A0A061IQF8</accession>
<evidence type="ECO:0000256" key="3">
    <source>
        <dbReference type="ARBA" id="ARBA00022448"/>
    </source>
</evidence>
<feature type="transmembrane region" description="Helical" evidence="14">
    <location>
        <begin position="370"/>
        <end position="392"/>
    </location>
</feature>
<dbReference type="PANTHER" id="PTHR11003">
    <property type="entry name" value="POTASSIUM CHANNEL, SUBFAMILY K"/>
    <property type="match status" value="1"/>
</dbReference>
<dbReference type="Gene3D" id="1.10.287.70">
    <property type="match status" value="1"/>
</dbReference>
<evidence type="ECO:0000256" key="5">
    <source>
        <dbReference type="ARBA" id="ARBA00022692"/>
    </source>
</evidence>
<feature type="transmembrane region" description="Helical" evidence="14">
    <location>
        <begin position="295"/>
        <end position="314"/>
    </location>
</feature>
<feature type="region of interest" description="Disordered" evidence="13">
    <location>
        <begin position="86"/>
        <end position="109"/>
    </location>
</feature>
<dbReference type="InterPro" id="IPR056524">
    <property type="entry name" value="KIF6/9_C"/>
</dbReference>
<evidence type="ECO:0000256" key="12">
    <source>
        <dbReference type="RuleBase" id="RU003857"/>
    </source>
</evidence>
<dbReference type="EMBL" id="KE663593">
    <property type="protein sequence ID" value="ERE91258.1"/>
    <property type="molecule type" value="Genomic_DNA"/>
</dbReference>
<dbReference type="GO" id="GO:0022841">
    <property type="term" value="F:potassium ion leak channel activity"/>
    <property type="evidence" value="ECO:0007669"/>
    <property type="project" value="TreeGrafter"/>
</dbReference>
<keyword evidence="4" id="KW-0633">Potassium transport</keyword>
<feature type="transmembrane region" description="Helical" evidence="14">
    <location>
        <begin position="320"/>
        <end position="340"/>
    </location>
</feature>
<feature type="region of interest" description="Disordered" evidence="13">
    <location>
        <begin position="481"/>
        <end position="508"/>
    </location>
</feature>
<dbReference type="Pfam" id="PF07885">
    <property type="entry name" value="Ion_trans_2"/>
    <property type="match status" value="2"/>
</dbReference>
<dbReference type="AlphaFoldDB" id="A0A061IQF8"/>
<evidence type="ECO:0000256" key="2">
    <source>
        <dbReference type="ARBA" id="ARBA00006666"/>
    </source>
</evidence>
<proteinExistence type="inferred from homology"/>
<evidence type="ECO:0000256" key="13">
    <source>
        <dbReference type="SAM" id="MobiDB-lite"/>
    </source>
</evidence>
<dbReference type="InterPro" id="IPR003280">
    <property type="entry name" value="2pore_dom_K_chnl"/>
</dbReference>
<feature type="domain" description="Kinesin-like protein KIF6/9 C-terminal" evidence="16">
    <location>
        <begin position="12"/>
        <end position="86"/>
    </location>
</feature>
<keyword evidence="8 14" id="KW-1133">Transmembrane helix</keyword>
<keyword evidence="11 12" id="KW-0407">Ion channel</keyword>
<feature type="compositionally biased region" description="Low complexity" evidence="13">
    <location>
        <begin position="100"/>
        <end position="109"/>
    </location>
</feature>
<feature type="domain" description="Potassium channel" evidence="15">
    <location>
        <begin position="385"/>
        <end position="459"/>
    </location>
</feature>
<evidence type="ECO:0000256" key="4">
    <source>
        <dbReference type="ARBA" id="ARBA00022538"/>
    </source>
</evidence>
<evidence type="ECO:0000256" key="8">
    <source>
        <dbReference type="ARBA" id="ARBA00022989"/>
    </source>
</evidence>
<dbReference type="GO" id="GO:0005886">
    <property type="term" value="C:plasma membrane"/>
    <property type="evidence" value="ECO:0007669"/>
    <property type="project" value="TreeGrafter"/>
</dbReference>
<dbReference type="Pfam" id="PF23735">
    <property type="entry name" value="KIF9"/>
    <property type="match status" value="1"/>
</dbReference>
<evidence type="ECO:0000256" key="11">
    <source>
        <dbReference type="ARBA" id="ARBA00023303"/>
    </source>
</evidence>
<sequence>MGCYTGSLVLKRGISENSVTPSMPDLQEEKLRAQLEEEKTRYKMTFMRLKALKVEIEHLQLLMDKAKVKLQKEFQVWWTEEANNLQANSPTTNPQEHLKPLPQQDQPQLVSKKSYQGWEPEDVVDNLDVCIPERPMSSIPLTGDSQTDSDILAFIKARQSILQKKLNGDRETSSRAAGFLPIRAARPGFGLSTMCELLSPEGPCWARGCRVPATGLLLLSYLAYLVLGTGVFWALEGRAAQNSSRVFQRDKWELLQNFTCLDGAALDLLIRDIIQAYKDGTYLLDNTTSMGRWEFVGSFFFSVSTITTIGYGNLSPETMAARLFCILFALIGIPLNLVVLNRLGHLMQRGVHRCVQQLGGSWQDPARARWLAGSAALLSGLLLFLLLPPLLFSHMEGWSYVESFYFAFITLSTVGFGDYVIGMDPSRKYPLWYKNIVSLWILFGMAWLALIIKMILSLLEMPGDMCTCSLHCSKGDIQGRSWSQGQEGEHRVQSPGVTSGTFHSGYAI</sequence>
<dbReference type="PRINTS" id="PR01333">
    <property type="entry name" value="2POREKCHANEL"/>
</dbReference>
<name>A0A061IQF8_CRIGR</name>
<dbReference type="Proteomes" id="UP000030759">
    <property type="component" value="Unassembled WGS sequence"/>
</dbReference>
<feature type="transmembrane region" description="Helical" evidence="14">
    <location>
        <begin position="404"/>
        <end position="423"/>
    </location>
</feature>
<evidence type="ECO:0000256" key="6">
    <source>
        <dbReference type="ARBA" id="ARBA00022826"/>
    </source>
</evidence>
<evidence type="ECO:0000256" key="10">
    <source>
        <dbReference type="ARBA" id="ARBA00023136"/>
    </source>
</evidence>
<feature type="transmembrane region" description="Helical" evidence="14">
    <location>
        <begin position="216"/>
        <end position="235"/>
    </location>
</feature>
<dbReference type="FunFam" id="1.10.287.70:FF:000110">
    <property type="entry name" value="Potassium channel subfamily K member"/>
    <property type="match status" value="1"/>
</dbReference>
<dbReference type="SUPFAM" id="SSF81324">
    <property type="entry name" value="Voltage-gated potassium channels"/>
    <property type="match status" value="2"/>
</dbReference>
<reference evidence="18" key="1">
    <citation type="journal article" date="2013" name="Nat. Biotechnol.">
        <title>Chinese hamster genome sequenced from sorted chromosomes.</title>
        <authorList>
            <person name="Brinkrolf K."/>
            <person name="Rupp O."/>
            <person name="Laux H."/>
            <person name="Kollin F."/>
            <person name="Ernst W."/>
            <person name="Linke B."/>
            <person name="Kofler R."/>
            <person name="Romand S."/>
            <person name="Hesse F."/>
            <person name="Budach W.E."/>
            <person name="Galosy S."/>
            <person name="Muller D."/>
            <person name="Noll T."/>
            <person name="Wienberg J."/>
            <person name="Jostock T."/>
            <person name="Leonard M."/>
            <person name="Grillari J."/>
            <person name="Tauch A."/>
            <person name="Goesmann A."/>
            <person name="Helk B."/>
            <person name="Mott J.E."/>
            <person name="Puhler A."/>
            <person name="Borth N."/>
        </authorList>
    </citation>
    <scope>NUCLEOTIDE SEQUENCE [LARGE SCALE GENOMIC DNA]</scope>
    <source>
        <strain evidence="18">17A/GY</strain>
    </source>
</reference>
<evidence type="ECO:0000256" key="14">
    <source>
        <dbReference type="SAM" id="Phobius"/>
    </source>
</evidence>
<keyword evidence="5 12" id="KW-0812">Transmembrane</keyword>
<dbReference type="InterPro" id="IPR003092">
    <property type="entry name" value="2pore_dom_K_chnl_TASK"/>
</dbReference>
<protein>
    <submittedName>
        <fullName evidence="17">Potassium channel subfamily K member 17-like protein</fullName>
    </submittedName>
</protein>
<dbReference type="GO" id="GO:0015271">
    <property type="term" value="F:outward rectifier potassium channel activity"/>
    <property type="evidence" value="ECO:0007669"/>
    <property type="project" value="TreeGrafter"/>
</dbReference>